<keyword evidence="6" id="KW-0862">Zinc</keyword>
<dbReference type="InterPro" id="IPR027417">
    <property type="entry name" value="P-loop_NTPase"/>
</dbReference>
<dbReference type="SUPFAM" id="SSF57850">
    <property type="entry name" value="RING/U-box"/>
    <property type="match status" value="1"/>
</dbReference>
<evidence type="ECO:0000256" key="9">
    <source>
        <dbReference type="SAM" id="MobiDB-lite"/>
    </source>
</evidence>
<keyword evidence="7" id="KW-0067">ATP-binding</keyword>
<dbReference type="InterPro" id="IPR049730">
    <property type="entry name" value="SNF2/RAD54-like_C"/>
</dbReference>
<dbReference type="InterPro" id="IPR001841">
    <property type="entry name" value="Znf_RING"/>
</dbReference>
<organism evidence="11 12">
    <name type="scientific">Ilex paraguariensis</name>
    <name type="common">yerba mate</name>
    <dbReference type="NCBI Taxonomy" id="185542"/>
    <lineage>
        <taxon>Eukaryota</taxon>
        <taxon>Viridiplantae</taxon>
        <taxon>Streptophyta</taxon>
        <taxon>Embryophyta</taxon>
        <taxon>Tracheophyta</taxon>
        <taxon>Spermatophyta</taxon>
        <taxon>Magnoliopsida</taxon>
        <taxon>eudicotyledons</taxon>
        <taxon>Gunneridae</taxon>
        <taxon>Pentapetalae</taxon>
        <taxon>asterids</taxon>
        <taxon>campanulids</taxon>
        <taxon>Aquifoliales</taxon>
        <taxon>Aquifoliaceae</taxon>
        <taxon>Ilex</taxon>
    </lineage>
</organism>
<dbReference type="Gene3D" id="3.30.40.10">
    <property type="entry name" value="Zinc/RING finger domain, C3HC4 (zinc finger)"/>
    <property type="match status" value="1"/>
</dbReference>
<name>A0ABC8R287_9AQUA</name>
<evidence type="ECO:0000313" key="11">
    <source>
        <dbReference type="EMBL" id="CAK9139109.1"/>
    </source>
</evidence>
<reference evidence="11 12" key="1">
    <citation type="submission" date="2024-02" db="EMBL/GenBank/DDBJ databases">
        <authorList>
            <person name="Vignale AGUSTIN F."/>
            <person name="Sosa J E."/>
            <person name="Modenutti C."/>
        </authorList>
    </citation>
    <scope>NUCLEOTIDE SEQUENCE [LARGE SCALE GENOMIC DNA]</scope>
</reference>
<keyword evidence="5" id="KW-0347">Helicase</keyword>
<feature type="region of interest" description="Disordered" evidence="9">
    <location>
        <begin position="277"/>
        <end position="296"/>
    </location>
</feature>
<keyword evidence="3 8" id="KW-0863">Zinc-finger</keyword>
<dbReference type="GO" id="GO:0016787">
    <property type="term" value="F:hydrolase activity"/>
    <property type="evidence" value="ECO:0007669"/>
    <property type="project" value="UniProtKB-KW"/>
</dbReference>
<feature type="domain" description="RING-type" evidence="10">
    <location>
        <begin position="96"/>
        <end position="132"/>
    </location>
</feature>
<evidence type="ECO:0000313" key="12">
    <source>
        <dbReference type="Proteomes" id="UP001642360"/>
    </source>
</evidence>
<comment type="caution">
    <text evidence="11">The sequence shown here is derived from an EMBL/GenBank/DDBJ whole genome shotgun (WGS) entry which is preliminary data.</text>
</comment>
<keyword evidence="1" id="KW-0479">Metal-binding</keyword>
<dbReference type="PROSITE" id="PS50089">
    <property type="entry name" value="ZF_RING_2"/>
    <property type="match status" value="1"/>
</dbReference>
<dbReference type="Gene3D" id="3.40.50.300">
    <property type="entry name" value="P-loop containing nucleotide triphosphate hydrolases"/>
    <property type="match status" value="1"/>
</dbReference>
<keyword evidence="2" id="KW-0547">Nucleotide-binding</keyword>
<evidence type="ECO:0000256" key="7">
    <source>
        <dbReference type="ARBA" id="ARBA00022840"/>
    </source>
</evidence>
<dbReference type="GO" id="GO:0004386">
    <property type="term" value="F:helicase activity"/>
    <property type="evidence" value="ECO:0007669"/>
    <property type="project" value="UniProtKB-KW"/>
</dbReference>
<evidence type="ECO:0000256" key="2">
    <source>
        <dbReference type="ARBA" id="ARBA00022741"/>
    </source>
</evidence>
<dbReference type="PANTHER" id="PTHR45626">
    <property type="entry name" value="TRANSCRIPTION TERMINATION FACTOR 2-RELATED"/>
    <property type="match status" value="1"/>
</dbReference>
<gene>
    <name evidence="11" type="ORF">ILEXP_LOCUS6472</name>
</gene>
<dbReference type="InterPro" id="IPR050628">
    <property type="entry name" value="SNF2_RAD54_helicase_TF"/>
</dbReference>
<evidence type="ECO:0000256" key="4">
    <source>
        <dbReference type="ARBA" id="ARBA00022801"/>
    </source>
</evidence>
<proteinExistence type="predicted"/>
<evidence type="ECO:0000256" key="5">
    <source>
        <dbReference type="ARBA" id="ARBA00022806"/>
    </source>
</evidence>
<dbReference type="Pfam" id="PF13923">
    <property type="entry name" value="zf-C3HC4_2"/>
    <property type="match status" value="1"/>
</dbReference>
<dbReference type="PROSITE" id="PS00518">
    <property type="entry name" value="ZF_RING_1"/>
    <property type="match status" value="1"/>
</dbReference>
<evidence type="ECO:0000259" key="10">
    <source>
        <dbReference type="PROSITE" id="PS50089"/>
    </source>
</evidence>
<evidence type="ECO:0000256" key="6">
    <source>
        <dbReference type="ARBA" id="ARBA00022833"/>
    </source>
</evidence>
<dbReference type="AlphaFoldDB" id="A0ABC8R287"/>
<dbReference type="GO" id="GO:0008270">
    <property type="term" value="F:zinc ion binding"/>
    <property type="evidence" value="ECO:0007669"/>
    <property type="project" value="UniProtKB-KW"/>
</dbReference>
<dbReference type="Proteomes" id="UP001642360">
    <property type="component" value="Unassembled WGS sequence"/>
</dbReference>
<dbReference type="SUPFAM" id="SSF52540">
    <property type="entry name" value="P-loop containing nucleoside triphosphate hydrolases"/>
    <property type="match status" value="1"/>
</dbReference>
<keyword evidence="4" id="KW-0378">Hydrolase</keyword>
<sequence>MGFCEILGKEIKAEKILNGHRDAVIEAYADAGTVNQNYASILLMLLRLRQACDHPLLVKGFNSESVGKISLDMVKKLPRDIAIDLLNFLEPSLVICLVCSDPPEDEVVTSCGHVFCYQCVSDYLTGDDNMCPAPECKAQLGPDSVFSKAILRSCIFDEPDKSPRSPSGFAEKSIVLQDEYSSSKIKAALQILESHCRSKDPSPEPFNLVRCNGNSTSLAKECSESQTNGPIKAIVFSQWTSMLDLLEISLNQSCKQFRRLDGTMSLASRDKAVKEFNSDPELEASSGARGTSGVALNRGAGLGETFTTLPITHSTPHPTS</sequence>
<accession>A0ABC8R287</accession>
<dbReference type="InterPro" id="IPR013083">
    <property type="entry name" value="Znf_RING/FYVE/PHD"/>
</dbReference>
<dbReference type="EMBL" id="CAUOFW020000936">
    <property type="protein sequence ID" value="CAK9139109.1"/>
    <property type="molecule type" value="Genomic_DNA"/>
</dbReference>
<evidence type="ECO:0000256" key="1">
    <source>
        <dbReference type="ARBA" id="ARBA00022723"/>
    </source>
</evidence>
<keyword evidence="12" id="KW-1185">Reference proteome</keyword>
<dbReference type="GO" id="GO:0005524">
    <property type="term" value="F:ATP binding"/>
    <property type="evidence" value="ECO:0007669"/>
    <property type="project" value="UniProtKB-KW"/>
</dbReference>
<dbReference type="InterPro" id="IPR017907">
    <property type="entry name" value="Znf_RING_CS"/>
</dbReference>
<evidence type="ECO:0000256" key="3">
    <source>
        <dbReference type="ARBA" id="ARBA00022771"/>
    </source>
</evidence>
<protein>
    <recommendedName>
        <fullName evidence="10">RING-type domain-containing protein</fullName>
    </recommendedName>
</protein>
<dbReference type="CDD" id="cd18793">
    <property type="entry name" value="SF2_C_SNF"/>
    <property type="match status" value="1"/>
</dbReference>
<evidence type="ECO:0000256" key="8">
    <source>
        <dbReference type="PROSITE-ProRule" id="PRU00175"/>
    </source>
</evidence>
<dbReference type="PANTHER" id="PTHR45626:SF24">
    <property type="entry name" value="HELICASE-LIKE TRANSCRIPTION FACTOR CHR28-RELATED"/>
    <property type="match status" value="1"/>
</dbReference>